<dbReference type="PANTHER" id="PTHR33397">
    <property type="entry name" value="UPF0331 PROTEIN YUTE"/>
    <property type="match status" value="1"/>
</dbReference>
<dbReference type="InterPro" id="IPR037038">
    <property type="entry name" value="HepT-like_sf"/>
</dbReference>
<dbReference type="Proteomes" id="UP000189670">
    <property type="component" value="Unassembled WGS sequence"/>
</dbReference>
<comment type="similarity">
    <text evidence="4">Belongs to the HepT RNase toxin family.</text>
</comment>
<protein>
    <submittedName>
        <fullName evidence="5">Nucleotidyltransferase substrate binding subunit</fullName>
    </submittedName>
</protein>
<evidence type="ECO:0000313" key="6">
    <source>
        <dbReference type="Proteomes" id="UP000189670"/>
    </source>
</evidence>
<reference evidence="6" key="1">
    <citation type="submission" date="2012-11" db="EMBL/GenBank/DDBJ databases">
        <authorList>
            <person name="Lucero-Rivera Y.E."/>
            <person name="Tovar-Ramirez D."/>
        </authorList>
    </citation>
    <scope>NUCLEOTIDE SEQUENCE [LARGE SCALE GENOMIC DNA]</scope>
    <source>
        <strain evidence="6">Araruama</strain>
    </source>
</reference>
<keyword evidence="2" id="KW-0540">Nuclease</keyword>
<comment type="caution">
    <text evidence="5">The sequence shown here is derived from an EMBL/GenBank/DDBJ whole genome shotgun (WGS) entry which is preliminary data.</text>
</comment>
<evidence type="ECO:0000256" key="3">
    <source>
        <dbReference type="ARBA" id="ARBA00022801"/>
    </source>
</evidence>
<dbReference type="GO" id="GO:0016787">
    <property type="term" value="F:hydrolase activity"/>
    <property type="evidence" value="ECO:0007669"/>
    <property type="project" value="UniProtKB-KW"/>
</dbReference>
<accession>A0A1V1P9T3</accession>
<dbReference type="GO" id="GO:0016740">
    <property type="term" value="F:transferase activity"/>
    <property type="evidence" value="ECO:0007669"/>
    <property type="project" value="UniProtKB-KW"/>
</dbReference>
<dbReference type="InterPro" id="IPR008201">
    <property type="entry name" value="HepT-like"/>
</dbReference>
<dbReference type="EMBL" id="ATBP01000259">
    <property type="protein sequence ID" value="ETR71513.1"/>
    <property type="molecule type" value="Genomic_DNA"/>
</dbReference>
<dbReference type="Pfam" id="PF01934">
    <property type="entry name" value="HepT-like"/>
    <property type="match status" value="1"/>
</dbReference>
<organism evidence="5 6">
    <name type="scientific">Candidatus Magnetoglobus multicellularis str. Araruama</name>
    <dbReference type="NCBI Taxonomy" id="890399"/>
    <lineage>
        <taxon>Bacteria</taxon>
        <taxon>Pseudomonadati</taxon>
        <taxon>Thermodesulfobacteriota</taxon>
        <taxon>Desulfobacteria</taxon>
        <taxon>Desulfobacterales</taxon>
        <taxon>Desulfobacteraceae</taxon>
        <taxon>Candidatus Magnetoglobus</taxon>
    </lineage>
</organism>
<gene>
    <name evidence="5" type="ORF">OMM_08077</name>
</gene>
<sequence length="142" mass="16494">MEIDRQRIETYLDEIANEAMIIRSALEKSNEDIAKSPLVLRGLKYSIVLISEAIANVLQHILAKKNHVSISGYTQCFTKAKDHNIISEKLFDQLKPFSSFRNMLVHQYWRIDDKIFLANLREGIDDFQLFIKEILEIVLAND</sequence>
<keyword evidence="1" id="KW-1277">Toxin-antitoxin system</keyword>
<dbReference type="PANTHER" id="PTHR33397:SF5">
    <property type="entry name" value="RNASE YUTE-RELATED"/>
    <property type="match status" value="1"/>
</dbReference>
<dbReference type="GO" id="GO:0004540">
    <property type="term" value="F:RNA nuclease activity"/>
    <property type="evidence" value="ECO:0007669"/>
    <property type="project" value="InterPro"/>
</dbReference>
<dbReference type="AlphaFoldDB" id="A0A1V1P9T3"/>
<keyword evidence="3" id="KW-0378">Hydrolase</keyword>
<evidence type="ECO:0000256" key="2">
    <source>
        <dbReference type="ARBA" id="ARBA00022722"/>
    </source>
</evidence>
<dbReference type="InterPro" id="IPR052379">
    <property type="entry name" value="Type_VII_TA_RNase"/>
</dbReference>
<dbReference type="GO" id="GO:0110001">
    <property type="term" value="C:toxin-antitoxin complex"/>
    <property type="evidence" value="ECO:0007669"/>
    <property type="project" value="InterPro"/>
</dbReference>
<proteinExistence type="inferred from homology"/>
<evidence type="ECO:0000256" key="1">
    <source>
        <dbReference type="ARBA" id="ARBA00022649"/>
    </source>
</evidence>
<name>A0A1V1P9T3_9BACT</name>
<keyword evidence="5" id="KW-0808">Transferase</keyword>
<dbReference type="Gene3D" id="1.20.120.580">
    <property type="entry name" value="bsu32300-like"/>
    <property type="match status" value="1"/>
</dbReference>
<dbReference type="NCBIfam" id="NF047751">
    <property type="entry name" value="HepT_toxin"/>
    <property type="match status" value="1"/>
</dbReference>
<evidence type="ECO:0000256" key="4">
    <source>
        <dbReference type="ARBA" id="ARBA00024207"/>
    </source>
</evidence>
<evidence type="ECO:0000313" key="5">
    <source>
        <dbReference type="EMBL" id="ETR71513.1"/>
    </source>
</evidence>